<proteinExistence type="inferred from homology"/>
<dbReference type="InterPro" id="IPR054549">
    <property type="entry name" value="UVB_sens_RUS_dom"/>
</dbReference>
<comment type="caution">
    <text evidence="5">The sequence shown here is derived from an EMBL/GenBank/DDBJ whole genome shotgun (WGS) entry which is preliminary data.</text>
</comment>
<protein>
    <recommendedName>
        <fullName evidence="7">Vitamin B6 photo-protection and homoeostasis-domain-containing protein</fullName>
    </recommendedName>
</protein>
<dbReference type="AlphaFoldDB" id="A0A8J4B298"/>
<evidence type="ECO:0000256" key="2">
    <source>
        <dbReference type="SAM" id="MobiDB-lite"/>
    </source>
</evidence>
<dbReference type="Pfam" id="PF04884">
    <property type="entry name" value="UVB_sens_prot"/>
    <property type="match status" value="1"/>
</dbReference>
<feature type="region of interest" description="Disordered" evidence="2">
    <location>
        <begin position="1"/>
        <end position="41"/>
    </location>
</feature>
<evidence type="ECO:0008006" key="7">
    <source>
        <dbReference type="Google" id="ProtNLM"/>
    </source>
</evidence>
<dbReference type="Proteomes" id="UP000747399">
    <property type="component" value="Unassembled WGS sequence"/>
</dbReference>
<comment type="similarity">
    <text evidence="1">Belongs to the RUS1 family.</text>
</comment>
<feature type="compositionally biased region" description="Polar residues" evidence="2">
    <location>
        <begin position="20"/>
        <end position="29"/>
    </location>
</feature>
<evidence type="ECO:0000313" key="5">
    <source>
        <dbReference type="EMBL" id="GIL51564.1"/>
    </source>
</evidence>
<evidence type="ECO:0000259" key="4">
    <source>
        <dbReference type="Pfam" id="PF24160"/>
    </source>
</evidence>
<organism evidence="5 6">
    <name type="scientific">Volvox africanus</name>
    <dbReference type="NCBI Taxonomy" id="51714"/>
    <lineage>
        <taxon>Eukaryota</taxon>
        <taxon>Viridiplantae</taxon>
        <taxon>Chlorophyta</taxon>
        <taxon>core chlorophytes</taxon>
        <taxon>Chlorophyceae</taxon>
        <taxon>CS clade</taxon>
        <taxon>Chlamydomonadales</taxon>
        <taxon>Volvocaceae</taxon>
        <taxon>Volvox</taxon>
    </lineage>
</organism>
<evidence type="ECO:0000256" key="1">
    <source>
        <dbReference type="ARBA" id="ARBA00007558"/>
    </source>
</evidence>
<dbReference type="PANTHER" id="PTHR12770:SF27">
    <property type="entry name" value="PROTEIN ROOT UVB SENSITIVE 5"/>
    <property type="match status" value="1"/>
</dbReference>
<evidence type="ECO:0000259" key="3">
    <source>
        <dbReference type="Pfam" id="PF04884"/>
    </source>
</evidence>
<dbReference type="Pfam" id="PF24160">
    <property type="entry name" value="UVB_sens_C"/>
    <property type="match status" value="1"/>
</dbReference>
<sequence>MSLHSALPGSRMLRGRHVVRSTTQGVANTRPQPPRRAPPQSYTLKEIHGSEEHDLLALSSSLKSSTLQPLKGTTTSTTSAVRTSLAPLTSLPDSIRDLFLPPGYPNCVTPDYLSYQLWSMPTHVTGHLSHSLVTSSLLAAVGISASPATTVALSASIKWIIKDGVGALGRLLVGSRFSAEFDEDPRRWRLVAELLSTMGLGLEVATSLYPQSFMLLACSGKFCQALAKGMGKPVFRVIQTHFARAQNVGAVAAKEEVWEVVAQMAGLIASVALLRVLEETGSADGVISAWATIQLMHVVLRYRALRTLLFPTLSTKRAALLAAASVRGRALPGVAEANEEESVFADPWEVQPRVRLGVSAAEAFGGTLPSPRVLQAYVDAYGGEGYVLVWREGTANVLLKEGHEQTDLVRAVWQAAWLDWRTAGGAHSGLATAAGGDGVVGIAAGVPRSEGLRNGNSTGASIGEETEELQLVRASRGMMCCFTYVCPIVTEHSSVCHPSTPGRFQLLDRCSSPTHDDDEHTRRENPDPTYIRCSCCPLRPEEQLA</sequence>
<accession>A0A8J4B298</accession>
<keyword evidence="6" id="KW-1185">Reference proteome</keyword>
<evidence type="ECO:0000313" key="6">
    <source>
        <dbReference type="Proteomes" id="UP000747399"/>
    </source>
</evidence>
<feature type="domain" description="Root UVB sensitive protein C-terminal" evidence="4">
    <location>
        <begin position="334"/>
        <end position="419"/>
    </location>
</feature>
<dbReference type="InterPro" id="IPR055412">
    <property type="entry name" value="UVB_sens_C"/>
</dbReference>
<dbReference type="EMBL" id="BNCO01000011">
    <property type="protein sequence ID" value="GIL51564.1"/>
    <property type="molecule type" value="Genomic_DNA"/>
</dbReference>
<feature type="domain" description="Protein root UVB sensitive/RUS" evidence="3">
    <location>
        <begin position="90"/>
        <end position="324"/>
    </location>
</feature>
<dbReference type="InterPro" id="IPR006968">
    <property type="entry name" value="RUS_fam"/>
</dbReference>
<reference evidence="5" key="1">
    <citation type="journal article" date="2021" name="Proc. Natl. Acad. Sci. U.S.A.">
        <title>Three genomes in the algal genus Volvox reveal the fate of a haploid sex-determining region after a transition to homothallism.</title>
        <authorList>
            <person name="Yamamoto K."/>
            <person name="Hamaji T."/>
            <person name="Kawai-Toyooka H."/>
            <person name="Matsuzaki R."/>
            <person name="Takahashi F."/>
            <person name="Nishimura Y."/>
            <person name="Kawachi M."/>
            <person name="Noguchi H."/>
            <person name="Minakuchi Y."/>
            <person name="Umen J.G."/>
            <person name="Toyoda A."/>
            <person name="Nozaki H."/>
        </authorList>
    </citation>
    <scope>NUCLEOTIDE SEQUENCE</scope>
    <source>
        <strain evidence="5">NIES-3780</strain>
    </source>
</reference>
<name>A0A8J4B298_9CHLO</name>
<dbReference type="PANTHER" id="PTHR12770">
    <property type="entry name" value="RUS1 FAMILY PROTEIN C16ORF58"/>
    <property type="match status" value="1"/>
</dbReference>
<gene>
    <name evidence="5" type="ORF">Vafri_7534</name>
</gene>